<evidence type="ECO:0000313" key="1">
    <source>
        <dbReference type="EMBL" id="TXL72523.1"/>
    </source>
</evidence>
<keyword evidence="2" id="KW-1185">Reference proteome</keyword>
<dbReference type="EMBL" id="VDUZ01000032">
    <property type="protein sequence ID" value="TXL72523.1"/>
    <property type="molecule type" value="Genomic_DNA"/>
</dbReference>
<evidence type="ECO:0000313" key="2">
    <source>
        <dbReference type="Proteomes" id="UP000321638"/>
    </source>
</evidence>
<dbReference type="AlphaFoldDB" id="A0A5C8PFG5"/>
<name>A0A5C8PFG5_9HYPH</name>
<comment type="caution">
    <text evidence="1">The sequence shown here is derived from an EMBL/GenBank/DDBJ whole genome shotgun (WGS) entry which is preliminary data.</text>
</comment>
<proteinExistence type="predicted"/>
<dbReference type="Proteomes" id="UP000321638">
    <property type="component" value="Unassembled WGS sequence"/>
</dbReference>
<reference evidence="1 2" key="1">
    <citation type="submission" date="2019-06" db="EMBL/GenBank/DDBJ databases">
        <title>New taxonomy in bacterial strain CC-CFT640, isolated from vineyard.</title>
        <authorList>
            <person name="Lin S.-Y."/>
            <person name="Tsai C.-F."/>
            <person name="Young C.-C."/>
        </authorList>
    </citation>
    <scope>NUCLEOTIDE SEQUENCE [LARGE SCALE GENOMIC DNA]</scope>
    <source>
        <strain evidence="1 2">CC-CFT640</strain>
    </source>
</reference>
<accession>A0A5C8PFG5</accession>
<protein>
    <submittedName>
        <fullName evidence="1">Uncharacterized protein</fullName>
    </submittedName>
</protein>
<organism evidence="1 2">
    <name type="scientific">Vineibacter terrae</name>
    <dbReference type="NCBI Taxonomy" id="2586908"/>
    <lineage>
        <taxon>Bacteria</taxon>
        <taxon>Pseudomonadati</taxon>
        <taxon>Pseudomonadota</taxon>
        <taxon>Alphaproteobacteria</taxon>
        <taxon>Hyphomicrobiales</taxon>
        <taxon>Vineibacter</taxon>
    </lineage>
</organism>
<sequence>MTADHFDIACLQAARAAEAAMLLSYLPDAIATSMEPDAVLLRIVLADPELGIWWQMADGDGPPTGDPRWDAVWAERLEACRRALDLLRADGLFAVRQAVGQGNRVAVELSSYSYALFTAEQARAQADAYRALAASRAQTIAHQAGALAALRAELKVYQDMFGEDADDQL</sequence>
<gene>
    <name evidence="1" type="ORF">FHP25_24830</name>
</gene>
<dbReference type="RefSeq" id="WP_147849682.1">
    <property type="nucleotide sequence ID" value="NZ_VDUZ01000032.1"/>
</dbReference>